<reference evidence="4" key="2">
    <citation type="submission" date="2025-08" db="UniProtKB">
        <authorList>
            <consortium name="RefSeq"/>
        </authorList>
    </citation>
    <scope>IDENTIFICATION</scope>
    <source>
        <tissue evidence="4">Leaves</tissue>
    </source>
</reference>
<reference evidence="3" key="1">
    <citation type="journal article" date="2025" name="Foods">
        <title>Unveiling the Microbial Signatures of Arabica Coffee Cherries: Insights into Ripeness Specific Diversity, Functional Traits, and Implications for Quality and Safety.</title>
        <authorList>
            <consortium name="RefSeq"/>
            <person name="Tenea G.N."/>
            <person name="Cifuentes V."/>
            <person name="Reyes P."/>
            <person name="Cevallos-Vallejos M."/>
        </authorList>
    </citation>
    <scope>NUCLEOTIDE SEQUENCE [LARGE SCALE GENOMIC DNA]</scope>
</reference>
<dbReference type="InterPro" id="IPR005162">
    <property type="entry name" value="Retrotrans_gag_dom"/>
</dbReference>
<dbReference type="Pfam" id="PF03732">
    <property type="entry name" value="Retrotrans_gag"/>
    <property type="match status" value="1"/>
</dbReference>
<feature type="compositionally biased region" description="Low complexity" evidence="1">
    <location>
        <begin position="261"/>
        <end position="275"/>
    </location>
</feature>
<evidence type="ECO:0000256" key="1">
    <source>
        <dbReference type="SAM" id="MobiDB-lite"/>
    </source>
</evidence>
<dbReference type="GeneID" id="113696810"/>
<dbReference type="PANTHER" id="PTHR33223">
    <property type="entry name" value="CCHC-TYPE DOMAIN-CONTAINING PROTEIN"/>
    <property type="match status" value="1"/>
</dbReference>
<organism evidence="3 4">
    <name type="scientific">Coffea arabica</name>
    <name type="common">Arabian coffee</name>
    <dbReference type="NCBI Taxonomy" id="13443"/>
    <lineage>
        <taxon>Eukaryota</taxon>
        <taxon>Viridiplantae</taxon>
        <taxon>Streptophyta</taxon>
        <taxon>Embryophyta</taxon>
        <taxon>Tracheophyta</taxon>
        <taxon>Spermatophyta</taxon>
        <taxon>Magnoliopsida</taxon>
        <taxon>eudicotyledons</taxon>
        <taxon>Gunneridae</taxon>
        <taxon>Pentapetalae</taxon>
        <taxon>asterids</taxon>
        <taxon>lamiids</taxon>
        <taxon>Gentianales</taxon>
        <taxon>Rubiaceae</taxon>
        <taxon>Ixoroideae</taxon>
        <taxon>Gardenieae complex</taxon>
        <taxon>Bertiereae - Coffeeae clade</taxon>
        <taxon>Coffeeae</taxon>
        <taxon>Coffea</taxon>
    </lineage>
</organism>
<evidence type="ECO:0000259" key="2">
    <source>
        <dbReference type="Pfam" id="PF03732"/>
    </source>
</evidence>
<dbReference type="AlphaFoldDB" id="A0A6P6T102"/>
<feature type="domain" description="Retrotransposon gag" evidence="2">
    <location>
        <begin position="82"/>
        <end position="178"/>
    </location>
</feature>
<evidence type="ECO:0000313" key="3">
    <source>
        <dbReference type="Proteomes" id="UP001652660"/>
    </source>
</evidence>
<proteinExistence type="predicted"/>
<dbReference type="Proteomes" id="UP001652660">
    <property type="component" value="Chromosome 6e"/>
</dbReference>
<protein>
    <recommendedName>
        <fullName evidence="2">Retrotransposon gag domain-containing protein</fullName>
    </recommendedName>
</protein>
<accession>A0A6P6T102</accession>
<gene>
    <name evidence="4" type="primary">LOC113696810</name>
</gene>
<dbReference type="RefSeq" id="XP_027071993.1">
    <property type="nucleotide sequence ID" value="XM_027216192.1"/>
</dbReference>
<sequence>MATAINRMTNILERLVERQGPKPVNQPRDQERGEDRTLELFLKFAPPKFHRGSDPEIAENWFERMVNIFTALDYNEERQVNFAVFQFEGAARSWWNVVSAKWEREQTPWTWVNFEREFNIKFLPPIVQEKREDDFIKLKQGLLSVSEYEERFTKLSKFAPKLVVTERKRIRRFIQGLNVEIQESLAAAQITTFTDALDKAQRVENAKSQSKAFHAKKRGNPSDTPKQSKRSTQPLKIEKGAGGMKMPEKPGETPSSEVPPKGNQGRRGQQKGKFQTSQAVTPHITCGYCGKINHTETDCW</sequence>
<feature type="compositionally biased region" description="Polar residues" evidence="1">
    <location>
        <begin position="221"/>
        <end position="234"/>
    </location>
</feature>
<name>A0A6P6T102_COFAR</name>
<dbReference type="PANTHER" id="PTHR33223:SF6">
    <property type="entry name" value="CCHC-TYPE DOMAIN-CONTAINING PROTEIN"/>
    <property type="match status" value="1"/>
</dbReference>
<dbReference type="OrthoDB" id="2272416at2759"/>
<feature type="region of interest" description="Disordered" evidence="1">
    <location>
        <begin position="204"/>
        <end position="278"/>
    </location>
</feature>
<keyword evidence="3" id="KW-1185">Reference proteome</keyword>
<evidence type="ECO:0000313" key="4">
    <source>
        <dbReference type="RefSeq" id="XP_027071993.1"/>
    </source>
</evidence>